<dbReference type="Gene3D" id="1.10.1520.10">
    <property type="entry name" value="Ribonuclease III domain"/>
    <property type="match status" value="1"/>
</dbReference>
<comment type="caution">
    <text evidence="1">The sequence shown here is derived from an EMBL/GenBank/DDBJ whole genome shotgun (WGS) entry which is preliminary data.</text>
</comment>
<accession>A0A8H6E4F5</accession>
<name>A0A8H6E4F5_PETAA</name>
<proteinExistence type="predicted"/>
<sequence length="598" mass="66209">MANEDNPRLPRELFFCKESLADKENYDGNRKLSQLGASLVDTLLAIIVYGTGVSRECTANLRKDFIKKEHYSIVAKQTGIDKCIKKNERTESESPEVHRKAINAVIAAVFLDTWDVRSTMRVTLRVFIDGNHGFRLRTLSAEPSPTMQILPYVLNSVIARETGTINPSALLLDQCPAGENTSPIIYNLLDRKILTSLASPRANEGTNLLYERCSPNLESESDLSWCLNEEFYSSDGSLVPSNSIKSLNPDSSVSTGGPSTRGSLAALTHDSSQFLNASSGGGENNQLAAIRGSQIAKRRRTSASCSVNEFQAQKRTKTTAQGLLPLQPTYFRQRIQDQLLGVKNELLVMLAITIASPQQIVALREILRNERAGKSLQSCFLREGISRRERVGIILELDRRLSVTQLTRWYHIIDLFEGCGGPKTRSITGYVVTTTADFQSQKQAFGNPPHKDDANVAQAMMKDIFPDAQPGTEEYKKKSNAIKRIRKLGQRLHILVERFGRGVLGLMLGLDRGDSANMTIPDQVILSPNDTAFAEFVRLLSLSQGELLRKFSKAILPPLIALLHDALGDTEPFPLENVHPRQILSLPKGPTSLLRLIS</sequence>
<dbReference type="AlphaFoldDB" id="A0A8H6E4F5"/>
<keyword evidence="2" id="KW-1185">Reference proteome</keyword>
<dbReference type="GO" id="GO:0006396">
    <property type="term" value="P:RNA processing"/>
    <property type="evidence" value="ECO:0007669"/>
    <property type="project" value="InterPro"/>
</dbReference>
<protein>
    <recommendedName>
        <fullName evidence="3">RNase III domain-containing protein</fullName>
    </recommendedName>
</protein>
<dbReference type="InterPro" id="IPR036389">
    <property type="entry name" value="RNase_III_sf"/>
</dbReference>
<evidence type="ECO:0008006" key="3">
    <source>
        <dbReference type="Google" id="ProtNLM"/>
    </source>
</evidence>
<reference evidence="1 2" key="1">
    <citation type="submission" date="2019-04" db="EMBL/GenBank/DDBJ databases">
        <title>Aspergillus burnettii sp. nov., novel species from soil in southeast Queensland.</title>
        <authorList>
            <person name="Gilchrist C.L.M."/>
            <person name="Pitt J.I."/>
            <person name="Lange L."/>
            <person name="Lacey H.J."/>
            <person name="Vuong D."/>
            <person name="Midgley D.J."/>
            <person name="Greenfield P."/>
            <person name="Bradbury M."/>
            <person name="Lacey E."/>
            <person name="Busk P.K."/>
            <person name="Pilgaard B."/>
            <person name="Chooi Y.H."/>
            <person name="Piggott A.M."/>
        </authorList>
    </citation>
    <scope>NUCLEOTIDE SEQUENCE [LARGE SCALE GENOMIC DNA]</scope>
    <source>
        <strain evidence="1 2">FRR 5400</strain>
    </source>
</reference>
<evidence type="ECO:0000313" key="1">
    <source>
        <dbReference type="EMBL" id="KAF5857985.1"/>
    </source>
</evidence>
<dbReference type="GO" id="GO:0004525">
    <property type="term" value="F:ribonuclease III activity"/>
    <property type="evidence" value="ECO:0007669"/>
    <property type="project" value="InterPro"/>
</dbReference>
<dbReference type="Proteomes" id="UP000541154">
    <property type="component" value="Unassembled WGS sequence"/>
</dbReference>
<evidence type="ECO:0000313" key="2">
    <source>
        <dbReference type="Proteomes" id="UP000541154"/>
    </source>
</evidence>
<dbReference type="EMBL" id="SPNV01000227">
    <property type="protein sequence ID" value="KAF5857985.1"/>
    <property type="molecule type" value="Genomic_DNA"/>
</dbReference>
<dbReference type="SUPFAM" id="SSF69065">
    <property type="entry name" value="RNase III domain-like"/>
    <property type="match status" value="1"/>
</dbReference>
<gene>
    <name evidence="1" type="ORF">ETB97_004984</name>
</gene>
<organism evidence="1 2">
    <name type="scientific">Petromyces alliaceus</name>
    <name type="common">Aspergillus alliaceus</name>
    <dbReference type="NCBI Taxonomy" id="209559"/>
    <lineage>
        <taxon>Eukaryota</taxon>
        <taxon>Fungi</taxon>
        <taxon>Dikarya</taxon>
        <taxon>Ascomycota</taxon>
        <taxon>Pezizomycotina</taxon>
        <taxon>Eurotiomycetes</taxon>
        <taxon>Eurotiomycetidae</taxon>
        <taxon>Eurotiales</taxon>
        <taxon>Aspergillaceae</taxon>
        <taxon>Aspergillus</taxon>
        <taxon>Aspergillus subgen. Circumdati</taxon>
    </lineage>
</organism>